<evidence type="ECO:0000313" key="2">
    <source>
        <dbReference type="EMBL" id="GLQ33375.1"/>
    </source>
</evidence>
<evidence type="ECO:0000256" key="1">
    <source>
        <dbReference type="SAM" id="Phobius"/>
    </source>
</evidence>
<organism evidence="2 3">
    <name type="scientific">Litoribrevibacter albus</name>
    <dbReference type="NCBI Taxonomy" id="1473156"/>
    <lineage>
        <taxon>Bacteria</taxon>
        <taxon>Pseudomonadati</taxon>
        <taxon>Pseudomonadota</taxon>
        <taxon>Gammaproteobacteria</taxon>
        <taxon>Oceanospirillales</taxon>
        <taxon>Oceanospirillaceae</taxon>
        <taxon>Litoribrevibacter</taxon>
    </lineage>
</organism>
<keyword evidence="1" id="KW-0812">Transmembrane</keyword>
<keyword evidence="1" id="KW-1133">Transmembrane helix</keyword>
<dbReference type="NCBIfam" id="TIGR02532">
    <property type="entry name" value="IV_pilin_GFxxxE"/>
    <property type="match status" value="1"/>
</dbReference>
<dbReference type="Gene3D" id="3.30.700.10">
    <property type="entry name" value="Glycoprotein, Type 4 Pilin"/>
    <property type="match status" value="1"/>
</dbReference>
<dbReference type="Pfam" id="PF07963">
    <property type="entry name" value="N_methyl"/>
    <property type="match status" value="1"/>
</dbReference>
<dbReference type="AlphaFoldDB" id="A0AA37SCG5"/>
<dbReference type="Proteomes" id="UP001161389">
    <property type="component" value="Unassembled WGS sequence"/>
</dbReference>
<dbReference type="PROSITE" id="PS00409">
    <property type="entry name" value="PROKAR_NTER_METHYL"/>
    <property type="match status" value="1"/>
</dbReference>
<accession>A0AA37SCG5</accession>
<gene>
    <name evidence="2" type="primary">pilA_2</name>
    <name evidence="2" type="ORF">GCM10007876_38550</name>
</gene>
<keyword evidence="3" id="KW-1185">Reference proteome</keyword>
<proteinExistence type="predicted"/>
<feature type="transmembrane region" description="Helical" evidence="1">
    <location>
        <begin position="12"/>
        <end position="33"/>
    </location>
</feature>
<evidence type="ECO:0000313" key="3">
    <source>
        <dbReference type="Proteomes" id="UP001161389"/>
    </source>
</evidence>
<sequence>MTKNQAQAGFTLIELMIVVAIIGILAAVAIPAYKDYVSTAEGGAGMKGVNGFVQKAQTCIQTGFGCTELGTEITNTTETTLESGTVAKDTAFKVSWDTGVCKVFANLTNLGVVSFSALSQDTAAASDAQCAEGAGNVAIGS</sequence>
<dbReference type="EMBL" id="BSNM01000026">
    <property type="protein sequence ID" value="GLQ33375.1"/>
    <property type="molecule type" value="Genomic_DNA"/>
</dbReference>
<reference evidence="2" key="1">
    <citation type="journal article" date="2014" name="Int. J. Syst. Evol. Microbiol.">
        <title>Complete genome sequence of Corynebacterium casei LMG S-19264T (=DSM 44701T), isolated from a smear-ripened cheese.</title>
        <authorList>
            <consortium name="US DOE Joint Genome Institute (JGI-PGF)"/>
            <person name="Walter F."/>
            <person name="Albersmeier A."/>
            <person name="Kalinowski J."/>
            <person name="Ruckert C."/>
        </authorList>
    </citation>
    <scope>NUCLEOTIDE SEQUENCE</scope>
    <source>
        <strain evidence="2">NBRC 110071</strain>
    </source>
</reference>
<name>A0AA37SCG5_9GAMM</name>
<dbReference type="SUPFAM" id="SSF54523">
    <property type="entry name" value="Pili subunits"/>
    <property type="match status" value="1"/>
</dbReference>
<keyword evidence="1" id="KW-0472">Membrane</keyword>
<dbReference type="RefSeq" id="WP_284383787.1">
    <property type="nucleotide sequence ID" value="NZ_BSNM01000026.1"/>
</dbReference>
<dbReference type="InterPro" id="IPR012902">
    <property type="entry name" value="N_methyl_site"/>
</dbReference>
<reference evidence="2" key="2">
    <citation type="submission" date="2023-01" db="EMBL/GenBank/DDBJ databases">
        <title>Draft genome sequence of Litoribrevibacter albus strain NBRC 110071.</title>
        <authorList>
            <person name="Sun Q."/>
            <person name="Mori K."/>
        </authorList>
    </citation>
    <scope>NUCLEOTIDE SEQUENCE</scope>
    <source>
        <strain evidence="2">NBRC 110071</strain>
    </source>
</reference>
<protein>
    <submittedName>
        <fullName evidence="2">Type IV pilin protein PilA</fullName>
    </submittedName>
</protein>
<comment type="caution">
    <text evidence="2">The sequence shown here is derived from an EMBL/GenBank/DDBJ whole genome shotgun (WGS) entry which is preliminary data.</text>
</comment>
<dbReference type="InterPro" id="IPR045584">
    <property type="entry name" value="Pilin-like"/>
</dbReference>